<dbReference type="InterPro" id="IPR000225">
    <property type="entry name" value="Armadillo"/>
</dbReference>
<protein>
    <recommendedName>
        <fullName evidence="3">ARM repeat superfamily protein</fullName>
    </recommendedName>
</protein>
<dbReference type="InterPro" id="IPR016024">
    <property type="entry name" value="ARM-type_fold"/>
</dbReference>
<reference evidence="1 2" key="1">
    <citation type="submission" date="2024-09" db="EMBL/GenBank/DDBJ databases">
        <title>Chromosome-scale assembly of Riccia sorocarpa.</title>
        <authorList>
            <person name="Paukszto L."/>
        </authorList>
    </citation>
    <scope>NUCLEOTIDE SEQUENCE [LARGE SCALE GENOMIC DNA]</scope>
    <source>
        <strain evidence="1">LP-2024</strain>
        <tissue evidence="1">Aerial parts of the thallus</tissue>
    </source>
</reference>
<evidence type="ECO:0000313" key="1">
    <source>
        <dbReference type="EMBL" id="KAL3690389.1"/>
    </source>
</evidence>
<evidence type="ECO:0008006" key="3">
    <source>
        <dbReference type="Google" id="ProtNLM"/>
    </source>
</evidence>
<accession>A0ABD3HJ25</accession>
<evidence type="ECO:0000313" key="2">
    <source>
        <dbReference type="Proteomes" id="UP001633002"/>
    </source>
</evidence>
<dbReference type="InterPro" id="IPR011989">
    <property type="entry name" value="ARM-like"/>
</dbReference>
<dbReference type="AlphaFoldDB" id="A0ABD3HJ25"/>
<dbReference type="PANTHER" id="PTHR46043:SF13">
    <property type="entry name" value="ARM REPEAT SUPERFAMILY PROTEIN"/>
    <property type="match status" value="1"/>
</dbReference>
<proteinExistence type="predicted"/>
<comment type="caution">
    <text evidence="1">The sequence shown here is derived from an EMBL/GenBank/DDBJ whole genome shotgun (WGS) entry which is preliminary data.</text>
</comment>
<keyword evidence="2" id="KW-1185">Reference proteome</keyword>
<name>A0ABD3HJ25_9MARC</name>
<dbReference type="PANTHER" id="PTHR46043">
    <property type="entry name" value="ARM REPEAT SUPERFAMILY PROTEIN"/>
    <property type="match status" value="1"/>
</dbReference>
<gene>
    <name evidence="1" type="ORF">R1sor_016698</name>
</gene>
<dbReference type="Proteomes" id="UP001633002">
    <property type="component" value="Unassembled WGS sequence"/>
</dbReference>
<dbReference type="SMART" id="SM00185">
    <property type="entry name" value="ARM"/>
    <property type="match status" value="6"/>
</dbReference>
<dbReference type="SUPFAM" id="SSF48371">
    <property type="entry name" value="ARM repeat"/>
    <property type="match status" value="2"/>
</dbReference>
<sequence>MRFPGSRKTTSMTEEELDKLISSLELDENLRPSAEGIRALHILLTATKDLGSVSLRRLLETEMITIVIEKLLPILSNSTSPEVKGLVLDLLLQLSRGALRFLQSGGKVNFMVESVSVKVLQVINNGPHSLVESVPRIIRNMSLLGPAAIAAMVGGDKGVVKVLLERIRSRQEEPTPDVNDCVVALERFMLEECGRISFVQEGGIPILVKFLSRRCSKEARTFATRILAVFASEHNSPDDWFTVVWDLRMEVLPSLRDILESGGIDCKTAAADFLKIFVITGVGFLREMSSIQESTENGITEALQILTTATKNGAAQNLNDTQVLLQQECIEPLLSILSSESESTDEMDLPEVKKLALNLLLELTRGAWHSGMTKDFPVDRVSKEVLQVMESTQGSVESAPCIIRNMSLFGPAKRAAMMNGDRAVKVLLERISRCQAEEPSTDVNDSMVALERFMMEEPGRISFVREEGIQVLVRFLRKRCSKEAKRFATRILVILASERNNPLDWFTVVWNLRTEVLPSVRDILESGGDSDCKTAAAEFLQLFVVTGVGFLTEMSSIQESSDNGITQALQILTTATTKNWARQTLSDVQRLLLQKCIEPLLSILSSESKSTHEMELPEVKKLALNLLLELTRGACQSGMTAGFQVDRVSKEVLQVMESTEGSVESAPCIIRNMSLFGPDERAAMLSGDKGAVKVLLDRINRCQADQPSTDVNNSVVALERFMSEERSRISFVQEGGIPVLVRFFSKSCSEEAKRFATRILVQLASVPKPKDWFTRIWDDKSVRMNLLLTLRDILKSGEKGCKIQAMKLLELLIIHGPKHEVRSFIDDHGCYGALYALEQDPDQDCTSCARAVLKKFGKLSR</sequence>
<dbReference type="EMBL" id="JBJQOH010000004">
    <property type="protein sequence ID" value="KAL3690389.1"/>
    <property type="molecule type" value="Genomic_DNA"/>
</dbReference>
<organism evidence="1 2">
    <name type="scientific">Riccia sorocarpa</name>
    <dbReference type="NCBI Taxonomy" id="122646"/>
    <lineage>
        <taxon>Eukaryota</taxon>
        <taxon>Viridiplantae</taxon>
        <taxon>Streptophyta</taxon>
        <taxon>Embryophyta</taxon>
        <taxon>Marchantiophyta</taxon>
        <taxon>Marchantiopsida</taxon>
        <taxon>Marchantiidae</taxon>
        <taxon>Marchantiales</taxon>
        <taxon>Ricciaceae</taxon>
        <taxon>Riccia</taxon>
    </lineage>
</organism>
<dbReference type="Gene3D" id="1.25.10.10">
    <property type="entry name" value="Leucine-rich Repeat Variant"/>
    <property type="match status" value="2"/>
</dbReference>